<dbReference type="InterPro" id="IPR016164">
    <property type="entry name" value="FAD-linked_Oxase-like_C"/>
</dbReference>
<evidence type="ECO:0000256" key="4">
    <source>
        <dbReference type="ARBA" id="ARBA00022827"/>
    </source>
</evidence>
<dbReference type="Gene3D" id="3.30.70.2190">
    <property type="match status" value="1"/>
</dbReference>
<dbReference type="InterPro" id="IPR016171">
    <property type="entry name" value="Vanillyl_alc_oxidase_C-sub2"/>
</dbReference>
<comment type="similarity">
    <text evidence="2">Belongs to the FAD-binding oxidoreductase/transferase type 4 family.</text>
</comment>
<dbReference type="PANTHER" id="PTHR43716:SF1">
    <property type="entry name" value="D-2-HYDROXYGLUTARATE DEHYDROGENASE, MITOCHONDRIAL"/>
    <property type="match status" value="1"/>
</dbReference>
<evidence type="ECO:0000259" key="6">
    <source>
        <dbReference type="PROSITE" id="PS51387"/>
    </source>
</evidence>
<protein>
    <submittedName>
        <fullName evidence="7">FAD-binding oxidoreductase</fullName>
    </submittedName>
</protein>
<keyword evidence="8" id="KW-1185">Reference proteome</keyword>
<dbReference type="FunFam" id="1.10.45.10:FF:000001">
    <property type="entry name" value="D-lactate dehydrogenase mitochondrial"/>
    <property type="match status" value="1"/>
</dbReference>
<dbReference type="Pfam" id="PF02913">
    <property type="entry name" value="FAD-oxidase_C"/>
    <property type="match status" value="1"/>
</dbReference>
<evidence type="ECO:0000313" key="7">
    <source>
        <dbReference type="EMBL" id="PPU98915.1"/>
    </source>
</evidence>
<dbReference type="SUPFAM" id="SSF56176">
    <property type="entry name" value="FAD-binding/transporter-associated domain-like"/>
    <property type="match status" value="1"/>
</dbReference>
<dbReference type="GO" id="GO:0022904">
    <property type="term" value="P:respiratory electron transport chain"/>
    <property type="evidence" value="ECO:0007669"/>
    <property type="project" value="TreeGrafter"/>
</dbReference>
<dbReference type="GO" id="GO:0071949">
    <property type="term" value="F:FAD binding"/>
    <property type="evidence" value="ECO:0007669"/>
    <property type="project" value="InterPro"/>
</dbReference>
<dbReference type="InterPro" id="IPR051264">
    <property type="entry name" value="FAD-oxidored/transferase_4"/>
</dbReference>
<gene>
    <name evidence="7" type="ORF">XhyaCFBP1156_05945</name>
</gene>
<dbReference type="InterPro" id="IPR004113">
    <property type="entry name" value="FAD-bd_oxidored_4_C"/>
</dbReference>
<dbReference type="InterPro" id="IPR006094">
    <property type="entry name" value="Oxid_FAD_bind_N"/>
</dbReference>
<organism evidence="7 8">
    <name type="scientific">Xanthomonas hyacinthi</name>
    <dbReference type="NCBI Taxonomy" id="56455"/>
    <lineage>
        <taxon>Bacteria</taxon>
        <taxon>Pseudomonadati</taxon>
        <taxon>Pseudomonadota</taxon>
        <taxon>Gammaproteobacteria</taxon>
        <taxon>Lysobacterales</taxon>
        <taxon>Lysobacteraceae</taxon>
        <taxon>Xanthomonas</taxon>
    </lineage>
</organism>
<keyword evidence="4" id="KW-0274">FAD</keyword>
<evidence type="ECO:0000256" key="1">
    <source>
        <dbReference type="ARBA" id="ARBA00001974"/>
    </source>
</evidence>
<dbReference type="AlphaFoldDB" id="A0A2S7F0F8"/>
<reference evidence="8" key="1">
    <citation type="submission" date="2016-08" db="EMBL/GenBank/DDBJ databases">
        <authorList>
            <person name="Merda D."/>
            <person name="Briand M."/>
            <person name="Taghouti G."/>
            <person name="Carrere S."/>
            <person name="Gouzy J."/>
            <person name="Portier P."/>
            <person name="Jacques M.-A."/>
            <person name="Fischer-Le Saux M."/>
        </authorList>
    </citation>
    <scope>NUCLEOTIDE SEQUENCE [LARGE SCALE GENOMIC DNA]</scope>
    <source>
        <strain evidence="8">CFBP1156</strain>
    </source>
</reference>
<feature type="domain" description="FAD-binding PCMH-type" evidence="6">
    <location>
        <begin position="53"/>
        <end position="232"/>
    </location>
</feature>
<dbReference type="InterPro" id="IPR016167">
    <property type="entry name" value="FAD-bd_PCMH_sub1"/>
</dbReference>
<dbReference type="PROSITE" id="PS51387">
    <property type="entry name" value="FAD_PCMH"/>
    <property type="match status" value="1"/>
</dbReference>
<dbReference type="InterPro" id="IPR016166">
    <property type="entry name" value="FAD-bd_PCMH"/>
</dbReference>
<name>A0A2S7F0F8_9XANT</name>
<dbReference type="EMBL" id="MDEG01000003">
    <property type="protein sequence ID" value="PPU98915.1"/>
    <property type="molecule type" value="Genomic_DNA"/>
</dbReference>
<proteinExistence type="inferred from homology"/>
<dbReference type="GO" id="GO:0016491">
    <property type="term" value="F:oxidoreductase activity"/>
    <property type="evidence" value="ECO:0007669"/>
    <property type="project" value="UniProtKB-KW"/>
</dbReference>
<evidence type="ECO:0000256" key="2">
    <source>
        <dbReference type="ARBA" id="ARBA00008000"/>
    </source>
</evidence>
<evidence type="ECO:0000256" key="5">
    <source>
        <dbReference type="ARBA" id="ARBA00023002"/>
    </source>
</evidence>
<dbReference type="SUPFAM" id="SSF55103">
    <property type="entry name" value="FAD-linked oxidases, C-terminal domain"/>
    <property type="match status" value="1"/>
</dbReference>
<dbReference type="PANTHER" id="PTHR43716">
    <property type="entry name" value="D-2-HYDROXYGLUTARATE DEHYDROGENASE, MITOCHONDRIAL"/>
    <property type="match status" value="1"/>
</dbReference>
<dbReference type="RefSeq" id="WP_104558250.1">
    <property type="nucleotide sequence ID" value="NZ_CP043476.1"/>
</dbReference>
<dbReference type="Gene3D" id="3.30.465.10">
    <property type="match status" value="1"/>
</dbReference>
<evidence type="ECO:0000313" key="8">
    <source>
        <dbReference type="Proteomes" id="UP000238261"/>
    </source>
</evidence>
<comment type="caution">
    <text evidence="7">The sequence shown here is derived from an EMBL/GenBank/DDBJ whole genome shotgun (WGS) entry which is preliminary data.</text>
</comment>
<dbReference type="OrthoDB" id="9811557at2"/>
<evidence type="ECO:0000256" key="3">
    <source>
        <dbReference type="ARBA" id="ARBA00022630"/>
    </source>
</evidence>
<sequence>MAAYPARQPQQHEHAATAELLALRQALLTIVGPDGLLDAVDIAQRSAGAFRDDALQAGLLVRPRSTDEVAQVLRLCHAHGQSVVPQGGRTGLVHGSDARPDQLILSLERMNRIEQIDPLQRIAVVQAGVVLQALQDAVAEQDLFFPLDLGARGSATLGGNVATNAGGNRVIRYGMTRDLVLGVEAVLANGSVLSSLNRMIKNNAGYDLKQLFIGTEGGLGVVTRVVLRLLERPRSQNLALLAVDRFEQVIALLKYFDRALGGALSAFEVMWSDFYELVTRPPAKGSAPLPHGHGWYVLVESQGGDIARDGQVFQDVLAAALEDGLLADAVIAASERERTALWSLRDDVLQTNRHGTAYMFDVSLPVAEMERYVHDAHAALRARWPDVHLWTFGHLGDGNLHFAVRPPGTDQEARPEVEEILYRPLAAFGGSVSAEHGIGEEKRRYLDISRSAAEIAAMRVLKQALDPKGILNPGKVLADD</sequence>
<keyword evidence="5" id="KW-0560">Oxidoreductase</keyword>
<keyword evidence="3" id="KW-0285">Flavoprotein</keyword>
<dbReference type="Gene3D" id="3.30.43.10">
    <property type="entry name" value="Uridine Diphospho-n-acetylenolpyruvylglucosamine Reductase, domain 2"/>
    <property type="match status" value="1"/>
</dbReference>
<dbReference type="Proteomes" id="UP000238261">
    <property type="component" value="Unassembled WGS sequence"/>
</dbReference>
<dbReference type="Gene3D" id="1.10.45.10">
    <property type="entry name" value="Vanillyl-alcohol Oxidase, Chain A, domain 4"/>
    <property type="match status" value="1"/>
</dbReference>
<dbReference type="Pfam" id="PF01565">
    <property type="entry name" value="FAD_binding_4"/>
    <property type="match status" value="1"/>
</dbReference>
<dbReference type="InterPro" id="IPR036318">
    <property type="entry name" value="FAD-bd_PCMH-like_sf"/>
</dbReference>
<accession>A0A2S7F0F8</accession>
<dbReference type="InterPro" id="IPR016169">
    <property type="entry name" value="FAD-bd_PCMH_sub2"/>
</dbReference>
<dbReference type="Gene3D" id="3.30.70.2740">
    <property type="match status" value="1"/>
</dbReference>
<comment type="cofactor">
    <cofactor evidence="1">
        <name>FAD</name>
        <dbReference type="ChEBI" id="CHEBI:57692"/>
    </cofactor>
</comment>